<dbReference type="GeneID" id="24097658"/>
<organism evidence="2 3">
    <name type="scientific">Fibroporia radiculosa</name>
    <dbReference type="NCBI Taxonomy" id="599839"/>
    <lineage>
        <taxon>Eukaryota</taxon>
        <taxon>Fungi</taxon>
        <taxon>Dikarya</taxon>
        <taxon>Basidiomycota</taxon>
        <taxon>Agaricomycotina</taxon>
        <taxon>Agaricomycetes</taxon>
        <taxon>Polyporales</taxon>
        <taxon>Fibroporiaceae</taxon>
        <taxon>Fibroporia</taxon>
    </lineage>
</organism>
<reference evidence="2 3" key="1">
    <citation type="journal article" date="2012" name="Appl. Environ. Microbiol.">
        <title>Short-read sequencing for genomic analysis of the brown rot fungus Fibroporia radiculosa.</title>
        <authorList>
            <person name="Tang J.D."/>
            <person name="Perkins A.D."/>
            <person name="Sonstegard T.S."/>
            <person name="Schroeder S.G."/>
            <person name="Burgess S.C."/>
            <person name="Diehl S.V."/>
        </authorList>
    </citation>
    <scope>NUCLEOTIDE SEQUENCE [LARGE SCALE GENOMIC DNA]</scope>
    <source>
        <strain evidence="2 3">TFFH 294</strain>
    </source>
</reference>
<sequence>MSSPTYTETVQAGNEDASDSQETVSAAAELSLEEVEFSARKAPQPWTLPDPKNAIQTATNDDIKILLQGLINQWVDPAIAWTSSRNIVNMTIQDAEKAFKDQGKTGPTGQLRKAIEKSSTLFRIDLQTHFDIEFQDGKNVGVQWMANLQGQYDTGTYFHLNVTAKARKTDAKYVQWGAAALKGWLQESLNNHKSVTIVTSNPSIPNPTNKVNTYTRTTGTAGGIGYIKFVKN</sequence>
<gene>
    <name evidence="2" type="ORF">FIBRA_04855</name>
</gene>
<dbReference type="AlphaFoldDB" id="J4HWS0"/>
<feature type="region of interest" description="Disordered" evidence="1">
    <location>
        <begin position="1"/>
        <end position="26"/>
    </location>
</feature>
<evidence type="ECO:0000256" key="1">
    <source>
        <dbReference type="SAM" id="MobiDB-lite"/>
    </source>
</evidence>
<dbReference type="HOGENOM" id="CLU_1194915_0_0_1"/>
<dbReference type="EMBL" id="HE797091">
    <property type="protein sequence ID" value="CCM02747.1"/>
    <property type="molecule type" value="Genomic_DNA"/>
</dbReference>
<dbReference type="InParanoid" id="J4HWS0"/>
<keyword evidence="3" id="KW-1185">Reference proteome</keyword>
<proteinExistence type="predicted"/>
<name>J4HWS0_9APHY</name>
<dbReference type="Proteomes" id="UP000006352">
    <property type="component" value="Unassembled WGS sequence"/>
</dbReference>
<protein>
    <submittedName>
        <fullName evidence="2">Uncharacterized protein</fullName>
    </submittedName>
</protein>
<evidence type="ECO:0000313" key="3">
    <source>
        <dbReference type="Proteomes" id="UP000006352"/>
    </source>
</evidence>
<accession>J4HWS0</accession>
<evidence type="ECO:0000313" key="2">
    <source>
        <dbReference type="EMBL" id="CCM02747.1"/>
    </source>
</evidence>
<feature type="compositionally biased region" description="Polar residues" evidence="1">
    <location>
        <begin position="1"/>
        <end position="12"/>
    </location>
</feature>
<dbReference type="RefSeq" id="XP_012182030.1">
    <property type="nucleotide sequence ID" value="XM_012326640.1"/>
</dbReference>